<proteinExistence type="predicted"/>
<keyword evidence="2" id="KW-0614">Plasmid</keyword>
<feature type="domain" description="Transposase DDE" evidence="1">
    <location>
        <begin position="27"/>
        <end position="488"/>
    </location>
</feature>
<protein>
    <submittedName>
        <fullName evidence="2">IS1380 family transposase</fullName>
    </submittedName>
</protein>
<accession>A0ABZ3EAA9</accession>
<dbReference type="Proteomes" id="UP001445268">
    <property type="component" value="Plasmid unnamed1"/>
</dbReference>
<reference evidence="2 3" key="1">
    <citation type="submission" date="2024-04" db="EMBL/GenBank/DDBJ databases">
        <title>Marinobacter sp. SBY-1.</title>
        <authorList>
            <person name="Pan C."/>
        </authorList>
    </citation>
    <scope>NUCLEOTIDE SEQUENCE [LARGE SCALE GENOMIC DNA]</scope>
    <source>
        <strain evidence="2 3">SBY-1</strain>
        <plasmid evidence="2 3">unnamed1</plasmid>
    </source>
</reference>
<dbReference type="Pfam" id="PF13701">
    <property type="entry name" value="DDE_Tnp_1_4"/>
    <property type="match status" value="1"/>
</dbReference>
<dbReference type="EMBL" id="CP152381">
    <property type="protein sequence ID" value="XAF56099.1"/>
    <property type="molecule type" value="Genomic_DNA"/>
</dbReference>
<geneLocation type="plasmid" evidence="2 3">
    <name>unnamed1</name>
</geneLocation>
<gene>
    <name evidence="2" type="ORF">AAGT77_19415</name>
</gene>
<dbReference type="NCBIfam" id="NF033539">
    <property type="entry name" value="transpos_IS1380"/>
    <property type="match status" value="1"/>
</dbReference>
<evidence type="ECO:0000259" key="1">
    <source>
        <dbReference type="Pfam" id="PF13701"/>
    </source>
</evidence>
<sequence length="491" mass="57176">MLWFQEPNQSTKHQQPLSKKVPEKLTFSPLSRRQIEADFSGGHITSDAGLLLLREVDKQHRLTQRLASVLNDPRNPELVRHKLETMTRQRVFGVAAGYEDLNDHEALRFGQALQTATGEDAILAGKSTLCRMEQRVDRQAVVKAHELLWHHFIEQHETPPKEIVLDFDGTDVPVHGDQPGKFFNAYYDHHCYFPLYVFCGRHLLVSYLRTSNRSDSRHSWAILALLVRFIRHYWPDTRIVFRGDSGFYRPRLLSWCDRNNVDYLVGIGKNSRLLKDLDVPSMLVRKAHQNLGAKVSATYRFQYKAHTWKQPRWVVARLEEGELGSNPRFIISPRYDVSNGMDSSSPNRHLRAKMVSEQSTIVKMRRSPSHCLRYDEGFKLYYEQYCARGDMENRIKDQQLCLFADRTSSTQWWTNQWRLILSGFAYTLFERLRAHLKNTAFERMSASNLRLKLIKVGAVIIRNTRRIRVLMSDSYPYKGELSALVGRLVPD</sequence>
<name>A0ABZ3EAA9_9GAMM</name>
<dbReference type="InterPro" id="IPR047960">
    <property type="entry name" value="Transpos_IS1380"/>
</dbReference>
<evidence type="ECO:0000313" key="2">
    <source>
        <dbReference type="EMBL" id="XAF56099.1"/>
    </source>
</evidence>
<dbReference type="RefSeq" id="WP_342632666.1">
    <property type="nucleotide sequence ID" value="NZ_CP152381.1"/>
</dbReference>
<keyword evidence="3" id="KW-1185">Reference proteome</keyword>
<evidence type="ECO:0000313" key="3">
    <source>
        <dbReference type="Proteomes" id="UP001445268"/>
    </source>
</evidence>
<dbReference type="InterPro" id="IPR025668">
    <property type="entry name" value="Tnp_DDE_dom"/>
</dbReference>
<organism evidence="2 3">
    <name type="scientific">Marinobacter alkaliphilus</name>
    <dbReference type="NCBI Taxonomy" id="254719"/>
    <lineage>
        <taxon>Bacteria</taxon>
        <taxon>Pseudomonadati</taxon>
        <taxon>Pseudomonadota</taxon>
        <taxon>Gammaproteobacteria</taxon>
        <taxon>Pseudomonadales</taxon>
        <taxon>Marinobacteraceae</taxon>
        <taxon>Marinobacter</taxon>
    </lineage>
</organism>